<dbReference type="STRING" id="572479.Hprae_0766"/>
<dbReference type="Gene3D" id="3.40.1090.10">
    <property type="entry name" value="Cytosolic phospholipase A2 catalytic domain"/>
    <property type="match status" value="2"/>
</dbReference>
<accession>E3DQU5</accession>
<dbReference type="Pfam" id="PF19890">
    <property type="entry name" value="DUF6363"/>
    <property type="match status" value="1"/>
</dbReference>
<dbReference type="RefSeq" id="WP_014552953.1">
    <property type="nucleotide sequence ID" value="NC_017455.1"/>
</dbReference>
<reference evidence="6 7" key="2">
    <citation type="journal article" date="2011" name="Stand. Genomic Sci.">
        <title>Complete genome sequence of the extremely halophilic Halanaerobium praevalens type strain (GSL).</title>
        <authorList>
            <person name="Ivanova N."/>
            <person name="Sikorski J."/>
            <person name="Chertkov O."/>
            <person name="Nolan M."/>
            <person name="Lucas S."/>
            <person name="Hammon N."/>
            <person name="Deshpande S."/>
            <person name="Cheng J.F."/>
            <person name="Tapia R."/>
            <person name="Han C."/>
            <person name="Goodwin L."/>
            <person name="Pitluck S."/>
            <person name="Huntemann M."/>
            <person name="Liolios K."/>
            <person name="Pagani I."/>
            <person name="Mavromatis K."/>
            <person name="Ovchinikova G."/>
            <person name="Pati A."/>
            <person name="Chen A."/>
            <person name="Palaniappan K."/>
            <person name="Land M."/>
            <person name="Hauser L."/>
            <person name="Brambilla E.M."/>
            <person name="Kannan K.P."/>
            <person name="Rohde M."/>
            <person name="Tindall B.J."/>
            <person name="Goker M."/>
            <person name="Detter J.C."/>
            <person name="Woyke T."/>
            <person name="Bristow J."/>
            <person name="Eisen J.A."/>
            <person name="Markowitz V."/>
            <person name="Hugenholtz P."/>
            <person name="Kyrpides N.C."/>
            <person name="Klenk H.P."/>
            <person name="Lapidus A."/>
        </authorList>
    </citation>
    <scope>NUCLEOTIDE SEQUENCE [LARGE SCALE GENOMIC DNA]</scope>
    <source>
        <strain evidence="7">ATCC 33744 / DSM 2228 / GSL</strain>
    </source>
</reference>
<dbReference type="Pfam" id="PF01734">
    <property type="entry name" value="Patatin"/>
    <property type="match status" value="1"/>
</dbReference>
<feature type="short sequence motif" description="GXGXXG" evidence="4">
    <location>
        <begin position="12"/>
        <end position="17"/>
    </location>
</feature>
<keyword evidence="1 4" id="KW-0378">Hydrolase</keyword>
<reference evidence="7" key="1">
    <citation type="submission" date="2010-10" db="EMBL/GenBank/DDBJ databases">
        <title>The complete genome of Halanaerobium praevalens DSM 2228.</title>
        <authorList>
            <consortium name="US DOE Joint Genome Institute (JGI-PGF)"/>
            <person name="Lucas S."/>
            <person name="Copeland A."/>
            <person name="Lapidus A."/>
            <person name="Glavina del Rio T."/>
            <person name="Dalin E."/>
            <person name="Tice H."/>
            <person name="Bruce D."/>
            <person name="Goodwin L."/>
            <person name="Pitluck S."/>
            <person name="Kyrpides N."/>
            <person name="Mavromatis K."/>
            <person name="Ivanova N."/>
            <person name="Ovchinnikova G."/>
            <person name="Chertkov O."/>
            <person name="Detter J.C."/>
            <person name="Han C."/>
            <person name="Larimer F."/>
            <person name="Land M."/>
            <person name="Hauser L."/>
            <person name="Markowitz V."/>
            <person name="Cheng J.-F."/>
            <person name="Hugenholtz P."/>
            <person name="Woyke T."/>
            <person name="Wu D."/>
            <person name="Tindall B."/>
            <person name="Pomrenke H.G."/>
            <person name="Brambilla E."/>
            <person name="Klenk H.-P."/>
            <person name="Eisen J.A."/>
        </authorList>
    </citation>
    <scope>NUCLEOTIDE SEQUENCE [LARGE SCALE GENOMIC DNA]</scope>
    <source>
        <strain evidence="7">ATCC 33744 / DSM 2228 / GSL</strain>
    </source>
</reference>
<organism evidence="6 7">
    <name type="scientific">Halanaerobium praevalens (strain ATCC 33744 / DSM 2228 / GSL)</name>
    <dbReference type="NCBI Taxonomy" id="572479"/>
    <lineage>
        <taxon>Bacteria</taxon>
        <taxon>Bacillati</taxon>
        <taxon>Bacillota</taxon>
        <taxon>Clostridia</taxon>
        <taxon>Halanaerobiales</taxon>
        <taxon>Halanaerobiaceae</taxon>
        <taxon>Halanaerobium</taxon>
    </lineage>
</organism>
<proteinExistence type="predicted"/>
<keyword evidence="3 4" id="KW-0443">Lipid metabolism</keyword>
<evidence type="ECO:0000256" key="2">
    <source>
        <dbReference type="ARBA" id="ARBA00022963"/>
    </source>
</evidence>
<evidence type="ECO:0000259" key="5">
    <source>
        <dbReference type="PROSITE" id="PS51635"/>
    </source>
</evidence>
<feature type="domain" description="PNPLA" evidence="5">
    <location>
        <begin position="8"/>
        <end position="177"/>
    </location>
</feature>
<dbReference type="eggNOG" id="COG4667">
    <property type="taxonomic scope" value="Bacteria"/>
</dbReference>
<dbReference type="GO" id="GO:0016787">
    <property type="term" value="F:hydrolase activity"/>
    <property type="evidence" value="ECO:0007669"/>
    <property type="project" value="UniProtKB-UniRule"/>
</dbReference>
<gene>
    <name evidence="6" type="ordered locus">Hprae_0766</name>
</gene>
<feature type="active site" description="Proton acceptor" evidence="4">
    <location>
        <position position="164"/>
    </location>
</feature>
<dbReference type="CDD" id="cd07208">
    <property type="entry name" value="Pat_hypo_Ecoli_yjju_like"/>
    <property type="match status" value="1"/>
</dbReference>
<dbReference type="PATRIC" id="fig|572479.3.peg.774"/>
<dbReference type="PANTHER" id="PTHR14226:SF25">
    <property type="entry name" value="PHOSPHOESTERASE"/>
    <property type="match status" value="1"/>
</dbReference>
<dbReference type="InterPro" id="IPR002641">
    <property type="entry name" value="PNPLA_dom"/>
</dbReference>
<dbReference type="PANTHER" id="PTHR14226">
    <property type="entry name" value="NEUROPATHY TARGET ESTERASE/SWISS CHEESE D.MELANOGASTER"/>
    <property type="match status" value="1"/>
</dbReference>
<protein>
    <submittedName>
        <fullName evidence="6">Patatin</fullName>
    </submittedName>
</protein>
<dbReference type="InterPro" id="IPR037483">
    <property type="entry name" value="YjjU-like"/>
</dbReference>
<keyword evidence="7" id="KW-1185">Reference proteome</keyword>
<feature type="active site" description="Nucleophile" evidence="4">
    <location>
        <position position="41"/>
    </location>
</feature>
<dbReference type="InterPro" id="IPR050301">
    <property type="entry name" value="NTE"/>
</dbReference>
<dbReference type="Proteomes" id="UP000006866">
    <property type="component" value="Chromosome"/>
</dbReference>
<evidence type="ECO:0000256" key="3">
    <source>
        <dbReference type="ARBA" id="ARBA00023098"/>
    </source>
</evidence>
<dbReference type="InterPro" id="IPR016035">
    <property type="entry name" value="Acyl_Trfase/lysoPLipase"/>
</dbReference>
<sequence>MKLEDCALVLEGGGMRGSFTAGIIDYLLENNIYFDYTIGVSAGANNGANYTSRQRQRNKKIFTDLVEDKRYMGIKNLIKEGSYFGMDFLFHRLPHEILPFAYNSFKNSSTTLKVAATECSSGEIRYFEPQKYDELNKIDKIFKASSSLPLVSNPVEIEGACYLDGGIKDSIPIKKALADGYQKIVVVLTREKGYRKTPVKAKFLLDFFLRKYPNLVQDLKERYKVYNQTLNLIKKKEKAGEIFVFRPEEIKIDRFSRDAEELEKLYQSGYNLAQNESLKFENWLKKIKE</sequence>
<dbReference type="OrthoDB" id="9802424at2"/>
<feature type="short sequence motif" description="GXSXG" evidence="4">
    <location>
        <begin position="39"/>
        <end position="43"/>
    </location>
</feature>
<dbReference type="HOGENOM" id="CLU_048271_1_0_9"/>
<evidence type="ECO:0000313" key="6">
    <source>
        <dbReference type="EMBL" id="ADO76920.1"/>
    </source>
</evidence>
<dbReference type="AlphaFoldDB" id="E3DQU5"/>
<keyword evidence="2 4" id="KW-0442">Lipid degradation</keyword>
<evidence type="ECO:0000256" key="1">
    <source>
        <dbReference type="ARBA" id="ARBA00022801"/>
    </source>
</evidence>
<dbReference type="KEGG" id="hpk:Hprae_0766"/>
<dbReference type="InterPro" id="IPR045943">
    <property type="entry name" value="DUF6363"/>
</dbReference>
<dbReference type="GO" id="GO:0016042">
    <property type="term" value="P:lipid catabolic process"/>
    <property type="evidence" value="ECO:0007669"/>
    <property type="project" value="UniProtKB-UniRule"/>
</dbReference>
<dbReference type="SUPFAM" id="SSF52151">
    <property type="entry name" value="FabD/lysophospholipase-like"/>
    <property type="match status" value="1"/>
</dbReference>
<evidence type="ECO:0000313" key="7">
    <source>
        <dbReference type="Proteomes" id="UP000006866"/>
    </source>
</evidence>
<evidence type="ECO:0000256" key="4">
    <source>
        <dbReference type="PROSITE-ProRule" id="PRU01161"/>
    </source>
</evidence>
<name>E3DQU5_HALPG</name>
<feature type="short sequence motif" description="DGA/G" evidence="4">
    <location>
        <begin position="164"/>
        <end position="166"/>
    </location>
</feature>
<dbReference type="PROSITE" id="PS51635">
    <property type="entry name" value="PNPLA"/>
    <property type="match status" value="1"/>
</dbReference>
<dbReference type="EMBL" id="CP002175">
    <property type="protein sequence ID" value="ADO76920.1"/>
    <property type="molecule type" value="Genomic_DNA"/>
</dbReference>